<sequence>MGGSFLLGVGVWGDSGRQSPSLHGRLHHPGHGGHAFPAGLPRLLRSHTRKQVFAAF</sequence>
<evidence type="ECO:0000256" key="1">
    <source>
        <dbReference type="SAM" id="MobiDB-lite"/>
    </source>
</evidence>
<accession>A0ABD0P4Z7</accession>
<dbReference type="AlphaFoldDB" id="A0ABD0P4Z7"/>
<feature type="region of interest" description="Disordered" evidence="1">
    <location>
        <begin position="18"/>
        <end position="38"/>
    </location>
</feature>
<dbReference type="Proteomes" id="UP001529510">
    <property type="component" value="Unassembled WGS sequence"/>
</dbReference>
<protein>
    <submittedName>
        <fullName evidence="2">Uncharacterized protein</fullName>
    </submittedName>
</protein>
<keyword evidence="3" id="KW-1185">Reference proteome</keyword>
<evidence type="ECO:0000313" key="2">
    <source>
        <dbReference type="EMBL" id="KAL0168211.1"/>
    </source>
</evidence>
<reference evidence="2 3" key="1">
    <citation type="submission" date="2024-05" db="EMBL/GenBank/DDBJ databases">
        <title>Genome sequencing and assembly of Indian major carp, Cirrhinus mrigala (Hamilton, 1822).</title>
        <authorList>
            <person name="Mohindra V."/>
            <person name="Chowdhury L.M."/>
            <person name="Lal K."/>
            <person name="Jena J.K."/>
        </authorList>
    </citation>
    <scope>NUCLEOTIDE SEQUENCE [LARGE SCALE GENOMIC DNA]</scope>
    <source>
        <strain evidence="2">CM1030</strain>
        <tissue evidence="2">Blood</tissue>
    </source>
</reference>
<feature type="non-terminal residue" evidence="2">
    <location>
        <position position="56"/>
    </location>
</feature>
<organism evidence="2 3">
    <name type="scientific">Cirrhinus mrigala</name>
    <name type="common">Mrigala</name>
    <dbReference type="NCBI Taxonomy" id="683832"/>
    <lineage>
        <taxon>Eukaryota</taxon>
        <taxon>Metazoa</taxon>
        <taxon>Chordata</taxon>
        <taxon>Craniata</taxon>
        <taxon>Vertebrata</taxon>
        <taxon>Euteleostomi</taxon>
        <taxon>Actinopterygii</taxon>
        <taxon>Neopterygii</taxon>
        <taxon>Teleostei</taxon>
        <taxon>Ostariophysi</taxon>
        <taxon>Cypriniformes</taxon>
        <taxon>Cyprinidae</taxon>
        <taxon>Labeoninae</taxon>
        <taxon>Labeonini</taxon>
        <taxon>Cirrhinus</taxon>
    </lineage>
</organism>
<comment type="caution">
    <text evidence="2">The sequence shown here is derived from an EMBL/GenBank/DDBJ whole genome shotgun (WGS) entry which is preliminary data.</text>
</comment>
<gene>
    <name evidence="2" type="ORF">M9458_036433</name>
</gene>
<name>A0ABD0P4Z7_CIRMR</name>
<dbReference type="EMBL" id="JAMKFB020000018">
    <property type="protein sequence ID" value="KAL0168211.1"/>
    <property type="molecule type" value="Genomic_DNA"/>
</dbReference>
<proteinExistence type="predicted"/>
<evidence type="ECO:0000313" key="3">
    <source>
        <dbReference type="Proteomes" id="UP001529510"/>
    </source>
</evidence>